<dbReference type="Gene3D" id="3.80.10.10">
    <property type="entry name" value="Ribonuclease Inhibitor"/>
    <property type="match status" value="1"/>
</dbReference>
<organism evidence="1 2">
    <name type="scientific">Paenibacillus hunanensis</name>
    <dbReference type="NCBI Taxonomy" id="539262"/>
    <lineage>
        <taxon>Bacteria</taxon>
        <taxon>Bacillati</taxon>
        <taxon>Bacillota</taxon>
        <taxon>Bacilli</taxon>
        <taxon>Bacillales</taxon>
        <taxon>Paenibacillaceae</taxon>
        <taxon>Paenibacillus</taxon>
    </lineage>
</organism>
<comment type="caution">
    <text evidence="1">The sequence shown here is derived from an EMBL/GenBank/DDBJ whole genome shotgun (WGS) entry which is preliminary data.</text>
</comment>
<sequence length="285" mass="32033">MTEVRLEIGYEEHEDGQTLTPLIEQLVADEEKSQALTSLIIGDWGGAYEDTPDEFLPVLIAAAPKFPNLRHIFIGDMDSEQCEVSWIRQTNLGPLLSAYPQIESFYIKGGVDLELEPLEHENLQELVIISGGLSSMLLQSVQKAKLPNLRKLELYIGVDDYGFDGNLEDDILPFLYNNPFPKLVSLGLKDSDLQDEIAVAAAKAPVLAQLEELDLSEGTLSDTGAEALLNSEGVRKLKRLNLNYHYMSDDMMNKLHRFSQETGITITMDEQQDLEEEWRYPSVTE</sequence>
<dbReference type="EMBL" id="JAVDQH010000020">
    <property type="protein sequence ID" value="MDR6245962.1"/>
    <property type="molecule type" value="Genomic_DNA"/>
</dbReference>
<dbReference type="RefSeq" id="WP_188777082.1">
    <property type="nucleotide sequence ID" value="NZ_BMMB01000008.1"/>
</dbReference>
<evidence type="ECO:0008006" key="3">
    <source>
        <dbReference type="Google" id="ProtNLM"/>
    </source>
</evidence>
<name>A0ABU1J4S5_9BACL</name>
<dbReference type="InterPro" id="IPR047722">
    <property type="entry name" value="STM4015-like"/>
</dbReference>
<dbReference type="SUPFAM" id="SSF52047">
    <property type="entry name" value="RNI-like"/>
    <property type="match status" value="1"/>
</dbReference>
<protein>
    <recommendedName>
        <fullName evidence="3">Cytoplasmic protein</fullName>
    </recommendedName>
</protein>
<dbReference type="InterPro" id="IPR032675">
    <property type="entry name" value="LRR_dom_sf"/>
</dbReference>
<reference evidence="1 2" key="1">
    <citation type="submission" date="2023-07" db="EMBL/GenBank/DDBJ databases">
        <title>Genomic Encyclopedia of Type Strains, Phase IV (KMG-IV): sequencing the most valuable type-strain genomes for metagenomic binning, comparative biology and taxonomic classification.</title>
        <authorList>
            <person name="Goeker M."/>
        </authorList>
    </citation>
    <scope>NUCLEOTIDE SEQUENCE [LARGE SCALE GENOMIC DNA]</scope>
    <source>
        <strain evidence="1 2">DSM 22170</strain>
    </source>
</reference>
<gene>
    <name evidence="1" type="ORF">JOC58_003878</name>
</gene>
<dbReference type="Proteomes" id="UP001185028">
    <property type="component" value="Unassembled WGS sequence"/>
</dbReference>
<evidence type="ECO:0000313" key="2">
    <source>
        <dbReference type="Proteomes" id="UP001185028"/>
    </source>
</evidence>
<evidence type="ECO:0000313" key="1">
    <source>
        <dbReference type="EMBL" id="MDR6245962.1"/>
    </source>
</evidence>
<keyword evidence="2" id="KW-1185">Reference proteome</keyword>
<dbReference type="NCBIfam" id="NF038076">
    <property type="entry name" value="fam_STM4015"/>
    <property type="match status" value="1"/>
</dbReference>
<accession>A0ABU1J4S5</accession>
<proteinExistence type="predicted"/>